<dbReference type="GO" id="GO:0016925">
    <property type="term" value="P:protein sumoylation"/>
    <property type="evidence" value="ECO:0007669"/>
    <property type="project" value="TreeGrafter"/>
</dbReference>
<dbReference type="PANTHER" id="PTHR10953:SF162">
    <property type="entry name" value="SUMO-ACTIVATING ENZYME SUBUNIT 1"/>
    <property type="match status" value="1"/>
</dbReference>
<dbReference type="OMA" id="EFFGQFD"/>
<reference evidence="11" key="1">
    <citation type="submission" date="2011-05" db="EMBL/GenBank/DDBJ databases">
        <authorList>
            <person name="Richards S.R."/>
            <person name="Qu J."/>
            <person name="Jiang H."/>
            <person name="Jhangiani S.N."/>
            <person name="Agravi P."/>
            <person name="Goodspeed R."/>
            <person name="Gross S."/>
            <person name="Mandapat C."/>
            <person name="Jackson L."/>
            <person name="Mathew T."/>
            <person name="Pu L."/>
            <person name="Thornton R."/>
            <person name="Saada N."/>
            <person name="Wilczek-Boney K.B."/>
            <person name="Lee S."/>
            <person name="Kovar C."/>
            <person name="Wu Y."/>
            <person name="Scherer S.E."/>
            <person name="Worley K.C."/>
            <person name="Muzny D.M."/>
            <person name="Gibbs R."/>
        </authorList>
    </citation>
    <scope>NUCLEOTIDE SEQUENCE</scope>
    <source>
        <strain evidence="11">Brora</strain>
    </source>
</reference>
<evidence type="ECO:0000259" key="9">
    <source>
        <dbReference type="Pfam" id="PF00899"/>
    </source>
</evidence>
<dbReference type="HOGENOM" id="CLU_002556_4_0_1"/>
<evidence type="ECO:0000256" key="8">
    <source>
        <dbReference type="ARBA" id="ARBA00044354"/>
    </source>
</evidence>
<evidence type="ECO:0000256" key="4">
    <source>
        <dbReference type="ARBA" id="ARBA00022786"/>
    </source>
</evidence>
<keyword evidence="11" id="KW-1185">Reference proteome</keyword>
<dbReference type="SUPFAM" id="SSF69572">
    <property type="entry name" value="Activating enzymes of the ubiquitin-like proteins"/>
    <property type="match status" value="1"/>
</dbReference>
<keyword evidence="5" id="KW-0539">Nucleus</keyword>
<name>T1JJP0_STRMM</name>
<dbReference type="InterPro" id="IPR035985">
    <property type="entry name" value="Ubiquitin-activating_enz"/>
</dbReference>
<dbReference type="PANTHER" id="PTHR10953">
    <property type="entry name" value="UBIQUITIN-ACTIVATING ENZYME E1"/>
    <property type="match status" value="1"/>
</dbReference>
<dbReference type="InterPro" id="IPR000594">
    <property type="entry name" value="ThiF_NAD_FAD-bd"/>
</dbReference>
<dbReference type="GO" id="GO:0019948">
    <property type="term" value="F:SUMO activating enzyme activity"/>
    <property type="evidence" value="ECO:0007669"/>
    <property type="project" value="TreeGrafter"/>
</dbReference>
<dbReference type="EnsemblMetazoa" id="SMAR014070-RA">
    <property type="protein sequence ID" value="SMAR014070-PA"/>
    <property type="gene ID" value="SMAR014070"/>
</dbReference>
<comment type="pathway">
    <text evidence="2">Protein modification; protein sumoylation.</text>
</comment>
<dbReference type="FunFam" id="3.40.50.720:FF:000744">
    <property type="entry name" value="Smt3 activating enzyme 1"/>
    <property type="match status" value="1"/>
</dbReference>
<dbReference type="Gene3D" id="3.40.50.720">
    <property type="entry name" value="NAD(P)-binding Rossmann-like Domain"/>
    <property type="match status" value="1"/>
</dbReference>
<dbReference type="eggNOG" id="KOG2014">
    <property type="taxonomic scope" value="Eukaryota"/>
</dbReference>
<comment type="subunit">
    <text evidence="6">Heterodimer of SAE1 and UBA2/SAE2. The heterodimer corresponds to the two domains that are encoded on a single polypeptide chain in ubiquitin-activating enzyme E1. Interacts with UBE2I.</text>
</comment>
<dbReference type="PhylomeDB" id="T1JJP0"/>
<dbReference type="GO" id="GO:0031510">
    <property type="term" value="C:SUMO activating enzyme complex"/>
    <property type="evidence" value="ECO:0007669"/>
    <property type="project" value="TreeGrafter"/>
</dbReference>
<proteinExistence type="inferred from homology"/>
<dbReference type="AlphaFoldDB" id="T1JJP0"/>
<keyword evidence="4" id="KW-0833">Ubl conjugation pathway</keyword>
<dbReference type="EMBL" id="JH431265">
    <property type="status" value="NOT_ANNOTATED_CDS"/>
    <property type="molecule type" value="Genomic_DNA"/>
</dbReference>
<dbReference type="GO" id="GO:0005737">
    <property type="term" value="C:cytoplasm"/>
    <property type="evidence" value="ECO:0007669"/>
    <property type="project" value="TreeGrafter"/>
</dbReference>
<comment type="subcellular location">
    <subcellularLocation>
        <location evidence="1">Nucleus</location>
    </subcellularLocation>
</comment>
<feature type="domain" description="THIF-type NAD/FAD binding fold" evidence="9">
    <location>
        <begin position="16"/>
        <end position="323"/>
    </location>
</feature>
<evidence type="ECO:0000256" key="1">
    <source>
        <dbReference type="ARBA" id="ARBA00004123"/>
    </source>
</evidence>
<dbReference type="Proteomes" id="UP000014500">
    <property type="component" value="Unassembled WGS sequence"/>
</dbReference>
<evidence type="ECO:0000313" key="10">
    <source>
        <dbReference type="EnsemblMetazoa" id="SMAR014070-PA"/>
    </source>
</evidence>
<evidence type="ECO:0000256" key="2">
    <source>
        <dbReference type="ARBA" id="ARBA00004718"/>
    </source>
</evidence>
<dbReference type="PRINTS" id="PR01849">
    <property type="entry name" value="UBIQUITINACT"/>
</dbReference>
<protein>
    <recommendedName>
        <fullName evidence="7">SUMO-activating enzyme subunit 1</fullName>
    </recommendedName>
    <alternativeName>
        <fullName evidence="8">Ubiquitin-like 1-activating enzyme E1A</fullName>
    </alternativeName>
</protein>
<dbReference type="InterPro" id="IPR045886">
    <property type="entry name" value="ThiF/MoeB/HesA"/>
</dbReference>
<comment type="similarity">
    <text evidence="3">Belongs to the ubiquitin-activating E1 family.</text>
</comment>
<dbReference type="Pfam" id="PF00899">
    <property type="entry name" value="ThiF"/>
    <property type="match status" value="1"/>
</dbReference>
<dbReference type="STRING" id="126957.T1JJP0"/>
<accession>T1JJP0</accession>
<evidence type="ECO:0000256" key="6">
    <source>
        <dbReference type="ARBA" id="ARBA00026003"/>
    </source>
</evidence>
<evidence type="ECO:0000256" key="5">
    <source>
        <dbReference type="ARBA" id="ARBA00023242"/>
    </source>
</evidence>
<dbReference type="CDD" id="cd01492">
    <property type="entry name" value="Aos1_SUMO"/>
    <property type="match status" value="1"/>
</dbReference>
<evidence type="ECO:0000256" key="3">
    <source>
        <dbReference type="ARBA" id="ARBA00005673"/>
    </source>
</evidence>
<evidence type="ECO:0000313" key="11">
    <source>
        <dbReference type="Proteomes" id="UP000014500"/>
    </source>
</evidence>
<reference evidence="10" key="2">
    <citation type="submission" date="2015-02" db="UniProtKB">
        <authorList>
            <consortium name="EnsemblMetazoa"/>
        </authorList>
    </citation>
    <scope>IDENTIFICATION</scope>
</reference>
<evidence type="ECO:0000256" key="7">
    <source>
        <dbReference type="ARBA" id="ARBA00044187"/>
    </source>
</evidence>
<dbReference type="InterPro" id="IPR000011">
    <property type="entry name" value="UBQ/SUMO-activ_enz_E1-like"/>
</dbReference>
<organism evidence="10 11">
    <name type="scientific">Strigamia maritima</name>
    <name type="common">European centipede</name>
    <name type="synonym">Geophilus maritimus</name>
    <dbReference type="NCBI Taxonomy" id="126957"/>
    <lineage>
        <taxon>Eukaryota</taxon>
        <taxon>Metazoa</taxon>
        <taxon>Ecdysozoa</taxon>
        <taxon>Arthropoda</taxon>
        <taxon>Myriapoda</taxon>
        <taxon>Chilopoda</taxon>
        <taxon>Pleurostigmophora</taxon>
        <taxon>Geophilomorpha</taxon>
        <taxon>Linotaeniidae</taxon>
        <taxon>Strigamia</taxon>
    </lineage>
</organism>
<sequence length="333" mass="37206">MAELSTQISEDEAALYDRQIRLWGLDAQKKLRSSRVLLVGVKGLGAEVAKNIILAGIKSLTLLDSENVSAEDLCSQFLVLSSHLGQNRAESSVAQAQQLNPMVDVKADSESLSQKADGFLLNFDVVIMTNSRKEEMIRVDSFCRKNNLKFFAGDVFGFFGYSFEDLHNYTFVEEVKGYFDENDTKQKEQQTKLMKKTLTFSSLQAALEKDWSTEDSSHQMKTLSSSYLILRTLLQFCSTKGRRPALSNSNEDSTNLCSLNDQLLEDIGMSKDRVNTKIFWSVYAELSPVCAIVGGVLAQEVIKAVSCKDTPHNNFFFYNAMEDSGIVELVGNN</sequence>